<dbReference type="AlphaFoldDB" id="A0A803MWY1"/>
<reference evidence="1" key="2">
    <citation type="submission" date="2021-03" db="UniProtKB">
        <authorList>
            <consortium name="EnsemblPlants"/>
        </authorList>
    </citation>
    <scope>IDENTIFICATION</scope>
</reference>
<evidence type="ECO:0000313" key="1">
    <source>
        <dbReference type="EnsemblPlants" id="AUR62036711-RA:cds"/>
    </source>
</evidence>
<accession>A0A803MWY1</accession>
<dbReference type="Proteomes" id="UP000596660">
    <property type="component" value="Unplaced"/>
</dbReference>
<protein>
    <submittedName>
        <fullName evidence="1">Uncharacterized protein</fullName>
    </submittedName>
</protein>
<keyword evidence="2" id="KW-1185">Reference proteome</keyword>
<reference evidence="1" key="1">
    <citation type="journal article" date="2017" name="Nature">
        <title>The genome of Chenopodium quinoa.</title>
        <authorList>
            <person name="Jarvis D.E."/>
            <person name="Ho Y.S."/>
            <person name="Lightfoot D.J."/>
            <person name="Schmoeckel S.M."/>
            <person name="Li B."/>
            <person name="Borm T.J.A."/>
            <person name="Ohyanagi H."/>
            <person name="Mineta K."/>
            <person name="Michell C.T."/>
            <person name="Saber N."/>
            <person name="Kharbatia N.M."/>
            <person name="Rupper R.R."/>
            <person name="Sharp A.R."/>
            <person name="Dally N."/>
            <person name="Boughton B.A."/>
            <person name="Woo Y.H."/>
            <person name="Gao G."/>
            <person name="Schijlen E.G.W.M."/>
            <person name="Guo X."/>
            <person name="Momin A.A."/>
            <person name="Negrao S."/>
            <person name="Al-Babili S."/>
            <person name="Gehring C."/>
            <person name="Roessner U."/>
            <person name="Jung C."/>
            <person name="Murphy K."/>
            <person name="Arold S.T."/>
            <person name="Gojobori T."/>
            <person name="van der Linden C.G."/>
            <person name="van Loo E.N."/>
            <person name="Jellen E.N."/>
            <person name="Maughan P.J."/>
            <person name="Tester M."/>
        </authorList>
    </citation>
    <scope>NUCLEOTIDE SEQUENCE [LARGE SCALE GENOMIC DNA]</scope>
    <source>
        <strain evidence="1">cv. PI 614886</strain>
    </source>
</reference>
<dbReference type="Gramene" id="AUR62036711-RA">
    <property type="protein sequence ID" value="AUR62036711-RA:cds"/>
    <property type="gene ID" value="AUR62036711"/>
</dbReference>
<dbReference type="InterPro" id="IPR012340">
    <property type="entry name" value="NA-bd_OB-fold"/>
</dbReference>
<evidence type="ECO:0000313" key="2">
    <source>
        <dbReference type="Proteomes" id="UP000596660"/>
    </source>
</evidence>
<dbReference type="Gene3D" id="2.40.50.140">
    <property type="entry name" value="Nucleic acid-binding proteins"/>
    <property type="match status" value="1"/>
</dbReference>
<sequence length="166" mass="18707">IKPEYTPLDKLSPITKAYKVRVTVIEKSQIRSPSNIKRFRKLVFKDDEGNSMKATLFGDECDHFKKVFEHKKKSKLSIELRGLVLPEYIPIADVPKTSGPEEGFGVVVHMEDVCQVTYKSGRVANVRGISIVDESTGTRPMIISAWGQLATLDCEILKDWASVPWL</sequence>
<name>A0A803MWY1_CHEQI</name>
<proteinExistence type="predicted"/>
<dbReference type="SUPFAM" id="SSF50249">
    <property type="entry name" value="Nucleic acid-binding proteins"/>
    <property type="match status" value="1"/>
</dbReference>
<organism evidence="1 2">
    <name type="scientific">Chenopodium quinoa</name>
    <name type="common">Quinoa</name>
    <dbReference type="NCBI Taxonomy" id="63459"/>
    <lineage>
        <taxon>Eukaryota</taxon>
        <taxon>Viridiplantae</taxon>
        <taxon>Streptophyta</taxon>
        <taxon>Embryophyta</taxon>
        <taxon>Tracheophyta</taxon>
        <taxon>Spermatophyta</taxon>
        <taxon>Magnoliopsida</taxon>
        <taxon>eudicotyledons</taxon>
        <taxon>Gunneridae</taxon>
        <taxon>Pentapetalae</taxon>
        <taxon>Caryophyllales</taxon>
        <taxon>Chenopodiaceae</taxon>
        <taxon>Chenopodioideae</taxon>
        <taxon>Atripliceae</taxon>
        <taxon>Chenopodium</taxon>
    </lineage>
</organism>
<dbReference type="EnsemblPlants" id="AUR62036711-RA">
    <property type="protein sequence ID" value="AUR62036711-RA:cds"/>
    <property type="gene ID" value="AUR62036711"/>
</dbReference>